<proteinExistence type="predicted"/>
<dbReference type="AlphaFoldDB" id="A0A3B0ZR78"/>
<reference evidence="1" key="1">
    <citation type="submission" date="2018-06" db="EMBL/GenBank/DDBJ databases">
        <authorList>
            <person name="Zhirakovskaya E."/>
        </authorList>
    </citation>
    <scope>NUCLEOTIDE SEQUENCE</scope>
</reference>
<name>A0A3B0ZR78_9ZZZZ</name>
<dbReference type="Gene3D" id="3.90.10.10">
    <property type="entry name" value="Cytochrome C3"/>
    <property type="match status" value="1"/>
</dbReference>
<evidence type="ECO:0000313" key="1">
    <source>
        <dbReference type="EMBL" id="VAW83106.1"/>
    </source>
</evidence>
<accession>A0A3B0ZR78</accession>
<organism evidence="1">
    <name type="scientific">hydrothermal vent metagenome</name>
    <dbReference type="NCBI Taxonomy" id="652676"/>
    <lineage>
        <taxon>unclassified sequences</taxon>
        <taxon>metagenomes</taxon>
        <taxon>ecological metagenomes</taxon>
    </lineage>
</organism>
<dbReference type="SUPFAM" id="SSF48695">
    <property type="entry name" value="Multiheme cytochromes"/>
    <property type="match status" value="1"/>
</dbReference>
<dbReference type="EMBL" id="UOFM01000513">
    <property type="protein sequence ID" value="VAW83106.1"/>
    <property type="molecule type" value="Genomic_DNA"/>
</dbReference>
<sequence>MLRILKNTLLKRVRLLVVIGAAGALGGIASLVGTNQITPPVTPLADNTPGQEPAWGDALLTNIELLATTLSPIKVANACGLGASSCFRCHNGRRAALPATGDKTGLWHKQHESVNYSCAGCHKGNPRLMKKKIAHSRLIADPRTNPGDTCLNCHTSGDAQKLIDRYLQLSSKGE</sequence>
<dbReference type="InterPro" id="IPR036280">
    <property type="entry name" value="Multihaem_cyt_sf"/>
</dbReference>
<protein>
    <submittedName>
        <fullName evidence="1">Uncharacterized protein</fullName>
    </submittedName>
</protein>
<gene>
    <name evidence="1" type="ORF">MNBD_GAMMA14-724</name>
</gene>